<evidence type="ECO:0008006" key="4">
    <source>
        <dbReference type="Google" id="ProtNLM"/>
    </source>
</evidence>
<dbReference type="InterPro" id="IPR036860">
    <property type="entry name" value="SH2_dom_sf"/>
</dbReference>
<evidence type="ECO:0000313" key="2">
    <source>
        <dbReference type="EMBL" id="CAI5771826.1"/>
    </source>
</evidence>
<keyword evidence="3" id="KW-1185">Reference proteome</keyword>
<keyword evidence="1" id="KW-0727">SH2 domain</keyword>
<dbReference type="GO" id="GO:0005942">
    <property type="term" value="C:phosphatidylinositol 3-kinase complex"/>
    <property type="evidence" value="ECO:0007669"/>
    <property type="project" value="TreeGrafter"/>
</dbReference>
<accession>A0AA35K659</accession>
<organism evidence="2 3">
    <name type="scientific">Podarcis lilfordi</name>
    <name type="common">Lilford's wall lizard</name>
    <dbReference type="NCBI Taxonomy" id="74358"/>
    <lineage>
        <taxon>Eukaryota</taxon>
        <taxon>Metazoa</taxon>
        <taxon>Chordata</taxon>
        <taxon>Craniata</taxon>
        <taxon>Vertebrata</taxon>
        <taxon>Euteleostomi</taxon>
        <taxon>Lepidosauria</taxon>
        <taxon>Squamata</taxon>
        <taxon>Bifurcata</taxon>
        <taxon>Unidentata</taxon>
        <taxon>Episquamata</taxon>
        <taxon>Laterata</taxon>
        <taxon>Lacertibaenia</taxon>
        <taxon>Lacertidae</taxon>
        <taxon>Podarcis</taxon>
    </lineage>
</organism>
<dbReference type="PANTHER" id="PTHR10155:SF0">
    <property type="entry name" value="SUPPRESSOR OF CYTOKINE SIGNALING AT 36E, ISOFORM D"/>
    <property type="match status" value="1"/>
</dbReference>
<dbReference type="PANTHER" id="PTHR10155">
    <property type="entry name" value="PHOSPHATIDYLINOSITOL 3-KINASE REGULATORY SUBUNIT"/>
    <property type="match status" value="1"/>
</dbReference>
<sequence length="97" mass="11014">MSELAGAGWAALVAADEEDEKAVGSSSCTVGLPPDMRIHTQTEYIHCLVPDLLPCYWGVIDPYKVGALLDGKPEGTFLLRIPFRHTHTRYRYRYRYR</sequence>
<dbReference type="Proteomes" id="UP001178461">
    <property type="component" value="Chromosome 4"/>
</dbReference>
<name>A0AA35K659_9SAUR</name>
<dbReference type="GO" id="GO:0046935">
    <property type="term" value="F:1-phosphatidylinositol-3-kinase regulator activity"/>
    <property type="evidence" value="ECO:0007669"/>
    <property type="project" value="TreeGrafter"/>
</dbReference>
<dbReference type="SUPFAM" id="SSF55550">
    <property type="entry name" value="SH2 domain"/>
    <property type="match status" value="1"/>
</dbReference>
<dbReference type="AlphaFoldDB" id="A0AA35K659"/>
<evidence type="ECO:0000313" key="3">
    <source>
        <dbReference type="Proteomes" id="UP001178461"/>
    </source>
</evidence>
<dbReference type="GO" id="GO:0046854">
    <property type="term" value="P:phosphatidylinositol phosphate biosynthetic process"/>
    <property type="evidence" value="ECO:0007669"/>
    <property type="project" value="TreeGrafter"/>
</dbReference>
<dbReference type="EMBL" id="OX395129">
    <property type="protein sequence ID" value="CAI5771826.1"/>
    <property type="molecule type" value="Genomic_DNA"/>
</dbReference>
<proteinExistence type="predicted"/>
<reference evidence="2" key="1">
    <citation type="submission" date="2022-12" db="EMBL/GenBank/DDBJ databases">
        <authorList>
            <person name="Alioto T."/>
            <person name="Alioto T."/>
            <person name="Gomez Garrido J."/>
        </authorList>
    </citation>
    <scope>NUCLEOTIDE SEQUENCE</scope>
</reference>
<protein>
    <recommendedName>
        <fullName evidence="4">SH2 domain-containing protein</fullName>
    </recommendedName>
</protein>
<evidence type="ECO:0000256" key="1">
    <source>
        <dbReference type="ARBA" id="ARBA00022999"/>
    </source>
</evidence>
<gene>
    <name evidence="2" type="ORF">PODLI_1B003975</name>
</gene>